<dbReference type="EMBL" id="AM114193">
    <property type="protein sequence ID" value="CAJ37276.1"/>
    <property type="molecule type" value="Genomic_DNA"/>
</dbReference>
<feature type="transmembrane region" description="Helical" evidence="1">
    <location>
        <begin position="30"/>
        <end position="55"/>
    </location>
</feature>
<proteinExistence type="predicted"/>
<feature type="transmembrane region" description="Helical" evidence="1">
    <location>
        <begin position="162"/>
        <end position="182"/>
    </location>
</feature>
<dbReference type="Proteomes" id="UP000000663">
    <property type="component" value="Chromosome"/>
</dbReference>
<dbReference type="eggNOG" id="arCOG08211">
    <property type="taxonomic scope" value="Archaea"/>
</dbReference>
<keyword evidence="1" id="KW-1133">Transmembrane helix</keyword>
<name>Q0W2W7_METAR</name>
<keyword evidence="1" id="KW-0472">Membrane</keyword>
<dbReference type="Pfam" id="PF19656">
    <property type="entry name" value="DUF6159"/>
    <property type="match status" value="1"/>
</dbReference>
<keyword evidence="3" id="KW-1185">Reference proteome</keyword>
<feature type="transmembrane region" description="Helical" evidence="1">
    <location>
        <begin position="61"/>
        <end position="85"/>
    </location>
</feature>
<dbReference type="GeneID" id="5144045"/>
<feature type="transmembrane region" description="Helical" evidence="1">
    <location>
        <begin position="203"/>
        <end position="228"/>
    </location>
</feature>
<gene>
    <name evidence="2" type="ORF">RCIX2149</name>
</gene>
<dbReference type="KEGG" id="rci:RCIX2149"/>
<protein>
    <submittedName>
        <fullName evidence="2">Uncharacterized protein</fullName>
    </submittedName>
</protein>
<accession>Q0W2W7</accession>
<evidence type="ECO:0000313" key="2">
    <source>
        <dbReference type="EMBL" id="CAJ37276.1"/>
    </source>
</evidence>
<dbReference type="InterPro" id="IPR046157">
    <property type="entry name" value="DUF6159"/>
</dbReference>
<evidence type="ECO:0000313" key="3">
    <source>
        <dbReference type="Proteomes" id="UP000000663"/>
    </source>
</evidence>
<dbReference type="AlphaFoldDB" id="Q0W2W7"/>
<dbReference type="RefSeq" id="WP_012035301.1">
    <property type="nucleotide sequence ID" value="NC_009464.1"/>
</dbReference>
<sequence length="297" mass="32179">MVIDRIIDQCSRALGFLIECFKMILEEPKLLIPSLLSVLFGFIMSLVIIVPFVFMGLLGKLGLYIFGGAVLTLLFVSYTFSYFFMGASSYAVYQHIKQGRSSLSDAFSRAVSCIVTLLLLAATGAVIQMIVNMLKNSSKNKGFLLNLIGSLAADVLREGWDIAVRLLVPVAVITGLGYMDSLKKAFEIVKNNVIIVGVGEISIRILTGIIGFFGVVLSIFAALGLFFVLSAFSFPVAIAIAVPVAFVCISLVSTLNLFIRTSYYTMLYVWAEERSVQGPDDGVAQAVPAPLHNAFGI</sequence>
<feature type="transmembrane region" description="Helical" evidence="1">
    <location>
        <begin position="106"/>
        <end position="131"/>
    </location>
</feature>
<organism evidence="2 3">
    <name type="scientific">Methanocella arvoryzae (strain DSM 22066 / NBRC 105507 / MRE50)</name>
    <dbReference type="NCBI Taxonomy" id="351160"/>
    <lineage>
        <taxon>Archaea</taxon>
        <taxon>Methanobacteriati</taxon>
        <taxon>Methanobacteriota</taxon>
        <taxon>Stenosarchaea group</taxon>
        <taxon>Methanomicrobia</taxon>
        <taxon>Methanocellales</taxon>
        <taxon>Methanocellaceae</taxon>
        <taxon>Methanocella</taxon>
    </lineage>
</organism>
<reference evidence="2 3" key="1">
    <citation type="journal article" date="2006" name="Science">
        <title>Genome of rice cluster I archaea -- the key methane producers in the rice rhizosphere.</title>
        <authorList>
            <person name="Erkel C."/>
            <person name="Kube M."/>
            <person name="Reinhardt R."/>
            <person name="Liesack W."/>
        </authorList>
    </citation>
    <scope>NUCLEOTIDE SEQUENCE [LARGE SCALE GENOMIC DNA]</scope>
    <source>
        <strain evidence="3">DSM 22066 / NBRC 105507 / MRE50</strain>
    </source>
</reference>
<keyword evidence="1" id="KW-0812">Transmembrane</keyword>
<evidence type="ECO:0000256" key="1">
    <source>
        <dbReference type="SAM" id="Phobius"/>
    </source>
</evidence>
<dbReference type="OrthoDB" id="385734at2157"/>
<feature type="transmembrane region" description="Helical" evidence="1">
    <location>
        <begin position="234"/>
        <end position="259"/>
    </location>
</feature>